<reference evidence="3" key="1">
    <citation type="journal article" date="2019" name="Int. J. Syst. Evol. Microbiol.">
        <title>The Global Catalogue of Microorganisms (GCM) 10K type strain sequencing project: providing services to taxonomists for standard genome sequencing and annotation.</title>
        <authorList>
            <consortium name="The Broad Institute Genomics Platform"/>
            <consortium name="The Broad Institute Genome Sequencing Center for Infectious Disease"/>
            <person name="Wu L."/>
            <person name="Ma J."/>
        </authorList>
    </citation>
    <scope>NUCLEOTIDE SEQUENCE [LARGE SCALE GENOMIC DNA]</scope>
    <source>
        <strain evidence="3">2902at01</strain>
    </source>
</reference>
<accession>A0ABV8KGH1</accession>
<gene>
    <name evidence="2" type="ORF">ACFOX0_04290</name>
</gene>
<organism evidence="2 3">
    <name type="scientific">Micromonospora zhanjiangensis</name>
    <dbReference type="NCBI Taxonomy" id="1522057"/>
    <lineage>
        <taxon>Bacteria</taxon>
        <taxon>Bacillati</taxon>
        <taxon>Actinomycetota</taxon>
        <taxon>Actinomycetes</taxon>
        <taxon>Micromonosporales</taxon>
        <taxon>Micromonosporaceae</taxon>
        <taxon>Micromonospora</taxon>
    </lineage>
</organism>
<feature type="domain" description="DUF397" evidence="1">
    <location>
        <begin position="4"/>
        <end position="55"/>
    </location>
</feature>
<dbReference type="RefSeq" id="WP_377542160.1">
    <property type="nucleotide sequence ID" value="NZ_JBHSBN010000002.1"/>
</dbReference>
<evidence type="ECO:0000313" key="2">
    <source>
        <dbReference type="EMBL" id="MFC4105160.1"/>
    </source>
</evidence>
<evidence type="ECO:0000313" key="3">
    <source>
        <dbReference type="Proteomes" id="UP001595868"/>
    </source>
</evidence>
<dbReference type="InterPro" id="IPR007278">
    <property type="entry name" value="DUF397"/>
</dbReference>
<comment type="caution">
    <text evidence="2">The sequence shown here is derived from an EMBL/GenBank/DDBJ whole genome shotgun (WGS) entry which is preliminary data.</text>
</comment>
<proteinExistence type="predicted"/>
<dbReference type="Proteomes" id="UP001595868">
    <property type="component" value="Unassembled WGS sequence"/>
</dbReference>
<protein>
    <submittedName>
        <fullName evidence="2">DUF397 domain-containing protein</fullName>
    </submittedName>
</protein>
<name>A0ABV8KGH1_9ACTN</name>
<dbReference type="EMBL" id="JBHSBN010000002">
    <property type="protein sequence ID" value="MFC4105160.1"/>
    <property type="molecule type" value="Genomic_DNA"/>
</dbReference>
<dbReference type="Pfam" id="PF04149">
    <property type="entry name" value="DUF397"/>
    <property type="match status" value="1"/>
</dbReference>
<evidence type="ECO:0000259" key="1">
    <source>
        <dbReference type="Pfam" id="PF04149"/>
    </source>
</evidence>
<sequence length="60" mass="6730">MTGARWRKSTYSGGNGGDCVEVADNLPGVVHVRDTNDREGGTLHFSRRSWQAFVDLTRRH</sequence>
<keyword evidence="3" id="KW-1185">Reference proteome</keyword>